<keyword evidence="2" id="KW-0472">Membrane</keyword>
<protein>
    <submittedName>
        <fullName evidence="3">Uncharacterized protein</fullName>
    </submittedName>
</protein>
<evidence type="ECO:0000256" key="2">
    <source>
        <dbReference type="SAM" id="Phobius"/>
    </source>
</evidence>
<evidence type="ECO:0000313" key="4">
    <source>
        <dbReference type="Proteomes" id="UP000569329"/>
    </source>
</evidence>
<evidence type="ECO:0000256" key="1">
    <source>
        <dbReference type="SAM" id="MobiDB-lite"/>
    </source>
</evidence>
<dbReference type="Proteomes" id="UP000569329">
    <property type="component" value="Unassembled WGS sequence"/>
</dbReference>
<organism evidence="3 4">
    <name type="scientific">Halosaccharopolyspora lacisalsi</name>
    <dbReference type="NCBI Taxonomy" id="1000566"/>
    <lineage>
        <taxon>Bacteria</taxon>
        <taxon>Bacillati</taxon>
        <taxon>Actinomycetota</taxon>
        <taxon>Actinomycetes</taxon>
        <taxon>Pseudonocardiales</taxon>
        <taxon>Pseudonocardiaceae</taxon>
        <taxon>Halosaccharopolyspora</taxon>
    </lineage>
</organism>
<feature type="transmembrane region" description="Helical" evidence="2">
    <location>
        <begin position="72"/>
        <end position="93"/>
    </location>
</feature>
<feature type="transmembrane region" description="Helical" evidence="2">
    <location>
        <begin position="47"/>
        <end position="66"/>
    </location>
</feature>
<evidence type="ECO:0000313" key="3">
    <source>
        <dbReference type="EMBL" id="MBA8823274.1"/>
    </source>
</evidence>
<comment type="caution">
    <text evidence="3">The sequence shown here is derived from an EMBL/GenBank/DDBJ whole genome shotgun (WGS) entry which is preliminary data.</text>
</comment>
<sequence>MIIRAGKPVTAGLSRVARMEPRERARIVGELYSQHPVFRSLLRQVNLARTVGFGSALMLAVAVMLLVQDASVWCVCVLVLAGMAGFGFVTVVLTDNRFDLLMAVIGAHRTDELHGQLVAEEVYEDEVNARESRAATPEPRASRSVTAAP</sequence>
<accession>A0A839DP72</accession>
<keyword evidence="4" id="KW-1185">Reference proteome</keyword>
<keyword evidence="2" id="KW-1133">Transmembrane helix</keyword>
<proteinExistence type="predicted"/>
<keyword evidence="2" id="KW-0812">Transmembrane</keyword>
<dbReference type="RefSeq" id="WP_182542615.1">
    <property type="nucleotide sequence ID" value="NZ_JACGWZ010000001.1"/>
</dbReference>
<name>A0A839DP72_9PSEU</name>
<dbReference type="EMBL" id="JACGWZ010000001">
    <property type="protein sequence ID" value="MBA8823274.1"/>
    <property type="molecule type" value="Genomic_DNA"/>
</dbReference>
<dbReference type="AlphaFoldDB" id="A0A839DP72"/>
<reference evidence="3 4" key="1">
    <citation type="submission" date="2020-07" db="EMBL/GenBank/DDBJ databases">
        <title>Sequencing the genomes of 1000 actinobacteria strains.</title>
        <authorList>
            <person name="Klenk H.-P."/>
        </authorList>
    </citation>
    <scope>NUCLEOTIDE SEQUENCE [LARGE SCALE GENOMIC DNA]</scope>
    <source>
        <strain evidence="3 4">DSM 45975</strain>
    </source>
</reference>
<gene>
    <name evidence="3" type="ORF">FHX42_000603</name>
</gene>
<feature type="region of interest" description="Disordered" evidence="1">
    <location>
        <begin position="128"/>
        <end position="149"/>
    </location>
</feature>